<dbReference type="OrthoDB" id="9803176at2"/>
<dbReference type="CDD" id="cd00088">
    <property type="entry name" value="HPT"/>
    <property type="match status" value="1"/>
</dbReference>
<feature type="domain" description="HPt" evidence="15">
    <location>
        <begin position="186"/>
        <end position="288"/>
    </location>
</feature>
<evidence type="ECO:0000256" key="9">
    <source>
        <dbReference type="PROSITE-ProRule" id="PRU00110"/>
    </source>
</evidence>
<dbReference type="PANTHER" id="PTHR43395:SF8">
    <property type="entry name" value="HISTIDINE KINASE"/>
    <property type="match status" value="1"/>
</dbReference>
<proteinExistence type="predicted"/>
<dbReference type="Gene3D" id="3.30.565.10">
    <property type="entry name" value="Histidine kinase-like ATPase, C-terminal domain"/>
    <property type="match status" value="1"/>
</dbReference>
<comment type="function">
    <text evidence="8">Involved in the transmission of sensory signals from the chemoreceptors to the flagellar motors. CheA is autophosphorylated; it can transfer its phosphate group to either CheB or CheY.</text>
</comment>
<dbReference type="SUPFAM" id="SSF50341">
    <property type="entry name" value="CheW-like"/>
    <property type="match status" value="1"/>
</dbReference>
<feature type="modified residue" description="Phosphohistidine" evidence="9">
    <location>
        <position position="233"/>
    </location>
</feature>
<dbReference type="EC" id="2.7.13.3" evidence="2"/>
<dbReference type="InterPro" id="IPR004358">
    <property type="entry name" value="Sig_transdc_His_kin-like_C"/>
</dbReference>
<dbReference type="InterPro" id="IPR036641">
    <property type="entry name" value="HPT_dom_sf"/>
</dbReference>
<dbReference type="InterPro" id="IPR001789">
    <property type="entry name" value="Sig_transdc_resp-reg_receiver"/>
</dbReference>
<dbReference type="AlphaFoldDB" id="A0A656HIZ0"/>
<feature type="modified residue" description="4-aspartylphosphate" evidence="10">
    <location>
        <position position="905"/>
    </location>
</feature>
<dbReference type="InterPro" id="IPR036061">
    <property type="entry name" value="CheW-like_dom_sf"/>
</dbReference>
<dbReference type="Gene3D" id="2.30.30.40">
    <property type="entry name" value="SH3 Domains"/>
    <property type="match status" value="1"/>
</dbReference>
<evidence type="ECO:0000256" key="4">
    <source>
        <dbReference type="ARBA" id="ARBA00022553"/>
    </source>
</evidence>
<accession>A0A656HIZ0</accession>
<gene>
    <name evidence="16" type="ORF">Thini_3504</name>
</gene>
<evidence type="ECO:0000256" key="7">
    <source>
        <dbReference type="ARBA" id="ARBA00023012"/>
    </source>
</evidence>
<reference evidence="17" key="1">
    <citation type="journal article" date="2011" name="Stand. Genomic Sci.">
        <title>Genome sequence of the filamentous, gliding Thiothrix nivea neotype strain (JP2(T)).</title>
        <authorList>
            <person name="Lapidus A."/>
            <person name="Nolan M."/>
            <person name="Lucas S."/>
            <person name="Glavina Del Rio T."/>
            <person name="Tice H."/>
            <person name="Cheng J.F."/>
            <person name="Tapia R."/>
            <person name="Han C."/>
            <person name="Goodwin L."/>
            <person name="Pitluck S."/>
            <person name="Liolios K."/>
            <person name="Pagani I."/>
            <person name="Ivanova N."/>
            <person name="Huntemann M."/>
            <person name="Mavromatis K."/>
            <person name="Mikhailova N."/>
            <person name="Pati A."/>
            <person name="Chen A."/>
            <person name="Palaniappan K."/>
            <person name="Land M."/>
            <person name="Brambilla E.M."/>
            <person name="Rohde M."/>
            <person name="Abt B."/>
            <person name="Verbarg S."/>
            <person name="Goker M."/>
            <person name="Bristow J."/>
            <person name="Eisen J.A."/>
            <person name="Markowitz V."/>
            <person name="Hugenholtz P."/>
            <person name="Kyrpides N.C."/>
            <person name="Klenk H.P."/>
            <person name="Woyke T."/>
        </authorList>
    </citation>
    <scope>NUCLEOTIDE SEQUENCE [LARGE SCALE GENOMIC DNA]</scope>
    <source>
        <strain evidence="17">ATCC 35100 / DSM 5205 / JP2</strain>
    </source>
</reference>
<dbReference type="InterPro" id="IPR011006">
    <property type="entry name" value="CheY-like_superfamily"/>
</dbReference>
<sequence length="978" mass="107900">MDDAIAFAEELEEVALQLSSLNPLADDPEEMTATVASAVAEYERLSMTAAIYGMEGVQQTVEWVHTMLASFQATLPEAILELLQGGQLFTWLELAAIALREPEEPTHLPTLTAALLHEDWPEPPAPTMLETLLLNLRQNPHASNTETPNTEALHAETPAQEPADIGADYATATPPPQAAENPLAWDADIHPELLAAYLQETPGQVTEATRLLHLIANGSSTPEQKRHASRLAHTIKGASGVVGVEAIASFTHRLEDLLDLNIARHLPTGLGDTLGAAADCLATLFDHLLEHKPLPDEYPTLLAEMDAWGQRIATEQPGEQEPVATPEATVDQPTPAIPVITPDFLAEDNATDENAEPAPQTSHSPPTSNTHLSVPIETVQRLLNLAGELITSTSQVAEHAQHTLAFGKQLQQQDEHIRQMLETLGETIGQQSANRVTRPLSASNTKRLDADGFDQLEMEAYNDLHSAASLLTESVADNRELTHNLQQQIRQISEQIYRQQRLQRQLSEAILRTRLVPVQSIVARVERTVRETCRRTGKTAKISIQGQNLQIDTDILQGLTAPLLHMLRNAVDHGIEAMNERKALGKDKEGHIELRFEQKGGQIHLTLSDDGQGLDTERIRARAIERGLVTAGQTLGEEDVLRLILQPGFTTRDKVSEISGRGVGMDVVQSAVENLQGLLQISSIPGQGTSIRVQVPITLLATNALLVRTAGKLVAIPGNTIHQLLYAANHEHIQENDNWFIHHQEQKLEVIQLARLLGWQTEKPDLRKGHSLLLVESEHKLYALHVDEILPPRDIVIKSLTPWLNLTQGVSGACILANGSVAPVLDLLRLLRHFEHGTITLGNTITANDTTPQRPHILVVDDSLSNRKSLSLMLENMGYHPITAIDGLNALQHLHEQPIQLILTDLEMPRMNGLEMAQAIRIWPEKRHIPIIMVTSRSTQKHRQMAQEAGIDDYLTKPVNQETLQTQLYKWLRTQLAA</sequence>
<dbReference type="InterPro" id="IPR005467">
    <property type="entry name" value="His_kinase_dom"/>
</dbReference>
<dbReference type="Proteomes" id="UP000005317">
    <property type="component" value="Unassembled WGS sequence"/>
</dbReference>
<keyword evidence="6 16" id="KW-0418">Kinase</keyword>
<dbReference type="PRINTS" id="PR00344">
    <property type="entry name" value="BCTRLSENSOR"/>
</dbReference>
<dbReference type="CDD" id="cd17546">
    <property type="entry name" value="REC_hyHK_CKI1_RcsC-like"/>
    <property type="match status" value="1"/>
</dbReference>
<dbReference type="FunFam" id="3.30.565.10:FF:000016">
    <property type="entry name" value="Chemotaxis protein CheA, putative"/>
    <property type="match status" value="1"/>
</dbReference>
<dbReference type="SUPFAM" id="SSF47226">
    <property type="entry name" value="Histidine-containing phosphotransfer domain, HPT domain"/>
    <property type="match status" value="1"/>
</dbReference>
<dbReference type="InterPro" id="IPR051315">
    <property type="entry name" value="Bact_Chemotaxis_CheA"/>
</dbReference>
<name>A0A656HIZ0_THINJ</name>
<dbReference type="Pfam" id="PF02518">
    <property type="entry name" value="HATPase_c"/>
    <property type="match status" value="1"/>
</dbReference>
<keyword evidence="4 10" id="KW-0597">Phosphoprotein</keyword>
<dbReference type="Pfam" id="PF01627">
    <property type="entry name" value="Hpt"/>
    <property type="match status" value="1"/>
</dbReference>
<evidence type="ECO:0000256" key="3">
    <source>
        <dbReference type="ARBA" id="ARBA00021495"/>
    </source>
</evidence>
<dbReference type="PROSITE" id="PS50894">
    <property type="entry name" value="HPT"/>
    <property type="match status" value="1"/>
</dbReference>
<dbReference type="RefSeq" id="WP_002709907.1">
    <property type="nucleotide sequence ID" value="NZ_JH651384.1"/>
</dbReference>
<dbReference type="EMBL" id="JH651384">
    <property type="protein sequence ID" value="EIJ36014.1"/>
    <property type="molecule type" value="Genomic_DNA"/>
</dbReference>
<evidence type="ECO:0000256" key="5">
    <source>
        <dbReference type="ARBA" id="ARBA00022679"/>
    </source>
</evidence>
<protein>
    <recommendedName>
        <fullName evidence="3">Chemotaxis protein CheA</fullName>
        <ecNumber evidence="2">2.7.13.3</ecNumber>
    </recommendedName>
</protein>
<dbReference type="Pfam" id="PF00072">
    <property type="entry name" value="Response_reg"/>
    <property type="match status" value="1"/>
</dbReference>
<evidence type="ECO:0000256" key="10">
    <source>
        <dbReference type="PROSITE-ProRule" id="PRU00169"/>
    </source>
</evidence>
<keyword evidence="17" id="KW-1185">Reference proteome</keyword>
<dbReference type="GO" id="GO:0005737">
    <property type="term" value="C:cytoplasm"/>
    <property type="evidence" value="ECO:0007669"/>
    <property type="project" value="InterPro"/>
</dbReference>
<evidence type="ECO:0000313" key="16">
    <source>
        <dbReference type="EMBL" id="EIJ36014.1"/>
    </source>
</evidence>
<dbReference type="SMART" id="SM00387">
    <property type="entry name" value="HATPase_c"/>
    <property type="match status" value="1"/>
</dbReference>
<dbReference type="Gene3D" id="3.40.50.2300">
    <property type="match status" value="1"/>
</dbReference>
<keyword evidence="7" id="KW-0902">Two-component regulatory system</keyword>
<dbReference type="InterPro" id="IPR008207">
    <property type="entry name" value="Sig_transdc_His_kin_Hpt_dom"/>
</dbReference>
<evidence type="ECO:0000259" key="14">
    <source>
        <dbReference type="PROSITE" id="PS50851"/>
    </source>
</evidence>
<dbReference type="GO" id="GO:0006935">
    <property type="term" value="P:chemotaxis"/>
    <property type="evidence" value="ECO:0007669"/>
    <property type="project" value="InterPro"/>
</dbReference>
<dbReference type="Pfam" id="PF01584">
    <property type="entry name" value="CheW"/>
    <property type="match status" value="1"/>
</dbReference>
<dbReference type="InterPro" id="IPR003594">
    <property type="entry name" value="HATPase_dom"/>
</dbReference>
<keyword evidence="5" id="KW-0808">Transferase</keyword>
<feature type="region of interest" description="Disordered" evidence="11">
    <location>
        <begin position="352"/>
        <end position="371"/>
    </location>
</feature>
<dbReference type="InterPro" id="IPR004105">
    <property type="entry name" value="CheA-like_dim"/>
</dbReference>
<feature type="compositionally biased region" description="Polar residues" evidence="11">
    <location>
        <begin position="359"/>
        <end position="371"/>
    </location>
</feature>
<evidence type="ECO:0000259" key="12">
    <source>
        <dbReference type="PROSITE" id="PS50109"/>
    </source>
</evidence>
<feature type="domain" description="Response regulatory" evidence="13">
    <location>
        <begin position="856"/>
        <end position="972"/>
    </location>
</feature>
<feature type="region of interest" description="Disordered" evidence="11">
    <location>
        <begin position="316"/>
        <end position="338"/>
    </location>
</feature>
<evidence type="ECO:0000256" key="11">
    <source>
        <dbReference type="SAM" id="MobiDB-lite"/>
    </source>
</evidence>
<dbReference type="PANTHER" id="PTHR43395">
    <property type="entry name" value="SENSOR HISTIDINE KINASE CHEA"/>
    <property type="match status" value="1"/>
</dbReference>
<dbReference type="SUPFAM" id="SSF55874">
    <property type="entry name" value="ATPase domain of HSP90 chaperone/DNA topoisomerase II/histidine kinase"/>
    <property type="match status" value="1"/>
</dbReference>
<dbReference type="GO" id="GO:0000155">
    <property type="term" value="F:phosphorelay sensor kinase activity"/>
    <property type="evidence" value="ECO:0007669"/>
    <property type="project" value="InterPro"/>
</dbReference>
<dbReference type="SMART" id="SM00448">
    <property type="entry name" value="REC"/>
    <property type="match status" value="1"/>
</dbReference>
<dbReference type="InterPro" id="IPR036890">
    <property type="entry name" value="HATPase_C_sf"/>
</dbReference>
<feature type="domain" description="CheW-like" evidence="14">
    <location>
        <begin position="701"/>
        <end position="836"/>
    </location>
</feature>
<dbReference type="SUPFAM" id="SSF52172">
    <property type="entry name" value="CheY-like"/>
    <property type="match status" value="1"/>
</dbReference>
<evidence type="ECO:0000259" key="15">
    <source>
        <dbReference type="PROSITE" id="PS50894"/>
    </source>
</evidence>
<dbReference type="InterPro" id="IPR002545">
    <property type="entry name" value="CheW-lke_dom"/>
</dbReference>
<comment type="catalytic activity">
    <reaction evidence="1">
        <text>ATP + protein L-histidine = ADP + protein N-phospho-L-histidine.</text>
        <dbReference type="EC" id="2.7.13.3"/>
    </reaction>
</comment>
<dbReference type="SMART" id="SM01231">
    <property type="entry name" value="H-kinase_dim"/>
    <property type="match status" value="1"/>
</dbReference>
<evidence type="ECO:0000256" key="2">
    <source>
        <dbReference type="ARBA" id="ARBA00012438"/>
    </source>
</evidence>
<organism evidence="16 17">
    <name type="scientific">Thiothrix nivea (strain ATCC 35100 / DSM 5205 / JP2)</name>
    <dbReference type="NCBI Taxonomy" id="870187"/>
    <lineage>
        <taxon>Bacteria</taxon>
        <taxon>Pseudomonadati</taxon>
        <taxon>Pseudomonadota</taxon>
        <taxon>Gammaproteobacteria</taxon>
        <taxon>Thiotrichales</taxon>
        <taxon>Thiotrichaceae</taxon>
        <taxon>Thiothrix</taxon>
    </lineage>
</organism>
<evidence type="ECO:0000256" key="1">
    <source>
        <dbReference type="ARBA" id="ARBA00000085"/>
    </source>
</evidence>
<evidence type="ECO:0000256" key="8">
    <source>
        <dbReference type="ARBA" id="ARBA00035100"/>
    </source>
</evidence>
<evidence type="ECO:0000313" key="17">
    <source>
        <dbReference type="Proteomes" id="UP000005317"/>
    </source>
</evidence>
<evidence type="ECO:0000259" key="13">
    <source>
        <dbReference type="PROSITE" id="PS50110"/>
    </source>
</evidence>
<dbReference type="PROSITE" id="PS50110">
    <property type="entry name" value="RESPONSE_REGULATORY"/>
    <property type="match status" value="1"/>
</dbReference>
<feature type="domain" description="Histidine kinase" evidence="12">
    <location>
        <begin position="455"/>
        <end position="699"/>
    </location>
</feature>
<dbReference type="PROSITE" id="PS50109">
    <property type="entry name" value="HIS_KIN"/>
    <property type="match status" value="1"/>
</dbReference>
<dbReference type="SMART" id="SM00260">
    <property type="entry name" value="CheW"/>
    <property type="match status" value="1"/>
</dbReference>
<dbReference type="PROSITE" id="PS50851">
    <property type="entry name" value="CHEW"/>
    <property type="match status" value="1"/>
</dbReference>
<evidence type="ECO:0000256" key="6">
    <source>
        <dbReference type="ARBA" id="ARBA00022777"/>
    </source>
</evidence>
<dbReference type="Gene3D" id="1.20.120.160">
    <property type="entry name" value="HPT domain"/>
    <property type="match status" value="1"/>
</dbReference>
<dbReference type="SMART" id="SM00073">
    <property type="entry name" value="HPT"/>
    <property type="match status" value="1"/>
</dbReference>